<accession>A0A4R1BDY1</accession>
<proteinExistence type="predicted"/>
<keyword evidence="1 2" id="KW-0808">Transferase</keyword>
<dbReference type="Proteomes" id="UP000295244">
    <property type="component" value="Unassembled WGS sequence"/>
</dbReference>
<gene>
    <name evidence="2" type="ORF">E0L93_13215</name>
</gene>
<dbReference type="EMBL" id="SKBU01000027">
    <property type="protein sequence ID" value="TCJ15264.1"/>
    <property type="molecule type" value="Genomic_DNA"/>
</dbReference>
<dbReference type="PANTHER" id="PTHR10605:SF56">
    <property type="entry name" value="BIFUNCTIONAL HEPARAN SULFATE N-DEACETYLASE_N-SULFOTRANSFERASE"/>
    <property type="match status" value="1"/>
</dbReference>
<dbReference type="InterPro" id="IPR037359">
    <property type="entry name" value="NST/OST"/>
</dbReference>
<keyword evidence="3" id="KW-1185">Reference proteome</keyword>
<dbReference type="GO" id="GO:0008146">
    <property type="term" value="F:sulfotransferase activity"/>
    <property type="evidence" value="ECO:0007669"/>
    <property type="project" value="InterPro"/>
</dbReference>
<dbReference type="PANTHER" id="PTHR10605">
    <property type="entry name" value="HEPARAN SULFATE SULFOTRANSFERASE"/>
    <property type="match status" value="1"/>
</dbReference>
<dbReference type="Gene3D" id="3.40.50.300">
    <property type="entry name" value="P-loop containing nucleotide triphosphate hydrolases"/>
    <property type="match status" value="1"/>
</dbReference>
<dbReference type="AlphaFoldDB" id="A0A4R1BDY1"/>
<name>A0A4R1BDY1_9ACTN</name>
<reference evidence="2 3" key="1">
    <citation type="submission" date="2019-03" db="EMBL/GenBank/DDBJ databases">
        <title>Whole genome sequence of a novel Rubrobacter taiwanensis strain, isolated from Yellowstone National Park.</title>
        <authorList>
            <person name="Freed S."/>
            <person name="Ramaley R.F."/>
            <person name="Kyndt J.A."/>
        </authorList>
    </citation>
    <scope>NUCLEOTIDE SEQUENCE [LARGE SCALE GENOMIC DNA]</scope>
    <source>
        <strain evidence="2 3">Yellowstone</strain>
    </source>
</reference>
<sequence length="307" mass="35837">MTLPDFLIIGAQKAGTTALYRYLSRHPEIYMSPIKEPHFFAFEGREPDYRGPRDAEILRHMVVSDPGEYRALFDEASGERALGEASAMYLYLPGTAERIKRHVPEVRLIAVLRDPAERAYSAFTHMVRDGREPEPDFARALELEEERIRLSWGPIWHYRRAGYYHEQLSRYYALFDPAQIRVYLYEDLDRDASGTLRDIFGFLGVDENHAVDTSGRYNVSGVPRSRTLHALHDFLLRPNRFKAALRPLFPKRLRRRLVEGALERIRSRNLEKPPFPPEVRRDLVAGYREDILRLEELIGRDLSGWLR</sequence>
<evidence type="ECO:0000313" key="3">
    <source>
        <dbReference type="Proteomes" id="UP000295244"/>
    </source>
</evidence>
<comment type="caution">
    <text evidence="2">The sequence shown here is derived from an EMBL/GenBank/DDBJ whole genome shotgun (WGS) entry which is preliminary data.</text>
</comment>
<dbReference type="InterPro" id="IPR027417">
    <property type="entry name" value="P-loop_NTPase"/>
</dbReference>
<protein>
    <submittedName>
        <fullName evidence="2">Sulfotransferase</fullName>
    </submittedName>
</protein>
<evidence type="ECO:0000256" key="1">
    <source>
        <dbReference type="ARBA" id="ARBA00022679"/>
    </source>
</evidence>
<dbReference type="Pfam" id="PF13469">
    <property type="entry name" value="Sulfotransfer_3"/>
    <property type="match status" value="1"/>
</dbReference>
<dbReference type="SUPFAM" id="SSF52540">
    <property type="entry name" value="P-loop containing nucleoside triphosphate hydrolases"/>
    <property type="match status" value="1"/>
</dbReference>
<dbReference type="RefSeq" id="WP_132692554.1">
    <property type="nucleotide sequence ID" value="NZ_SKBU01000027.1"/>
</dbReference>
<organism evidence="2 3">
    <name type="scientific">Rubrobacter taiwanensis</name>
    <dbReference type="NCBI Taxonomy" id="185139"/>
    <lineage>
        <taxon>Bacteria</taxon>
        <taxon>Bacillati</taxon>
        <taxon>Actinomycetota</taxon>
        <taxon>Rubrobacteria</taxon>
        <taxon>Rubrobacterales</taxon>
        <taxon>Rubrobacteraceae</taxon>
        <taxon>Rubrobacter</taxon>
    </lineage>
</organism>
<dbReference type="OrthoDB" id="4508169at2"/>
<evidence type="ECO:0000313" key="2">
    <source>
        <dbReference type="EMBL" id="TCJ15264.1"/>
    </source>
</evidence>